<keyword evidence="8" id="KW-1133">Transmembrane helix</keyword>
<keyword evidence="5" id="KW-0997">Cell inner membrane</keyword>
<keyword evidence="16" id="KW-1185">Reference proteome</keyword>
<dbReference type="CDD" id="cd00834">
    <property type="entry name" value="KAS_I_II"/>
    <property type="match status" value="1"/>
</dbReference>
<comment type="caution">
    <text evidence="15">The sequence shown here is derived from an EMBL/GenBank/DDBJ whole genome shotgun (WGS) entry which is preliminary data.</text>
</comment>
<dbReference type="InterPro" id="IPR014030">
    <property type="entry name" value="Ketoacyl_synth_N"/>
</dbReference>
<dbReference type="InterPro" id="IPR020841">
    <property type="entry name" value="PKS_Beta-ketoAc_synthase_dom"/>
</dbReference>
<evidence type="ECO:0000256" key="7">
    <source>
        <dbReference type="ARBA" id="ARBA00022692"/>
    </source>
</evidence>
<dbReference type="Gene3D" id="3.40.47.10">
    <property type="match status" value="2"/>
</dbReference>
<evidence type="ECO:0000256" key="3">
    <source>
        <dbReference type="ARBA" id="ARBA00022458"/>
    </source>
</evidence>
<keyword evidence="3" id="KW-0536">Nodulation</keyword>
<keyword evidence="4" id="KW-1003">Cell membrane</keyword>
<comment type="subcellular location">
    <subcellularLocation>
        <location evidence="1">Cell inner membrane</location>
    </subcellularLocation>
</comment>
<dbReference type="NCBIfam" id="NF005589">
    <property type="entry name" value="PRK07314.1"/>
    <property type="match status" value="1"/>
</dbReference>
<evidence type="ECO:0000256" key="9">
    <source>
        <dbReference type="ARBA" id="ARBA00023136"/>
    </source>
</evidence>
<evidence type="ECO:0000256" key="12">
    <source>
        <dbReference type="ARBA" id="ARBA00041756"/>
    </source>
</evidence>
<dbReference type="SUPFAM" id="SSF53901">
    <property type="entry name" value="Thiolase-like"/>
    <property type="match status" value="2"/>
</dbReference>
<dbReference type="PANTHER" id="PTHR11712">
    <property type="entry name" value="POLYKETIDE SYNTHASE-RELATED"/>
    <property type="match status" value="1"/>
</dbReference>
<comment type="function">
    <text evidence="10">Proposed to synthesize NOD factor fatty acyl chain. Involved in the synthesis of a highly unsaturated fatty acid moiety, which forms part of a lipo-oligosaccharide that is responsible for host specificity.</text>
</comment>
<feature type="domain" description="Ketosynthase family 3 (KS3)" evidence="14">
    <location>
        <begin position="1"/>
        <end position="401"/>
    </location>
</feature>
<keyword evidence="6 13" id="KW-0808">Transferase</keyword>
<dbReference type="GO" id="GO:0004315">
    <property type="term" value="F:3-oxoacyl-[acyl-carrier-protein] synthase activity"/>
    <property type="evidence" value="ECO:0007669"/>
    <property type="project" value="InterPro"/>
</dbReference>
<name>A0A842I5T6_9RHOB</name>
<dbReference type="Pfam" id="PF02801">
    <property type="entry name" value="Ketoacyl-synt_C"/>
    <property type="match status" value="1"/>
</dbReference>
<evidence type="ECO:0000259" key="14">
    <source>
        <dbReference type="PROSITE" id="PS52004"/>
    </source>
</evidence>
<dbReference type="RefSeq" id="WP_185797044.1">
    <property type="nucleotide sequence ID" value="NZ_JACLQD010000002.1"/>
</dbReference>
<comment type="similarity">
    <text evidence="2 13">Belongs to the thiolase-like superfamily. Beta-ketoacyl-ACP synthases family.</text>
</comment>
<reference evidence="15 16" key="1">
    <citation type="journal article" date="2017" name="Int. J. Syst. Evol. Microbiol.">
        <title>Gemmobacter straminiformis sp. nov., isolated from an artificial fountain.</title>
        <authorList>
            <person name="Kang J.Y."/>
            <person name="Kim M.J."/>
            <person name="Chun J."/>
            <person name="Son K.P."/>
            <person name="Jahng K.Y."/>
        </authorList>
    </citation>
    <scope>NUCLEOTIDE SEQUENCE [LARGE SCALE GENOMIC DNA]</scope>
    <source>
        <strain evidence="15 16">CAM-8</strain>
    </source>
</reference>
<dbReference type="EMBL" id="JACLQD010000002">
    <property type="protein sequence ID" value="MBC2835442.1"/>
    <property type="molecule type" value="Genomic_DNA"/>
</dbReference>
<dbReference type="SMART" id="SM00825">
    <property type="entry name" value="PKS_KS"/>
    <property type="match status" value="1"/>
</dbReference>
<evidence type="ECO:0000256" key="5">
    <source>
        <dbReference type="ARBA" id="ARBA00022519"/>
    </source>
</evidence>
<dbReference type="GO" id="GO:0005886">
    <property type="term" value="C:plasma membrane"/>
    <property type="evidence" value="ECO:0007669"/>
    <property type="project" value="UniProtKB-SubCell"/>
</dbReference>
<evidence type="ECO:0000256" key="2">
    <source>
        <dbReference type="ARBA" id="ARBA00008467"/>
    </source>
</evidence>
<gene>
    <name evidence="15" type="ORF">H7F16_07975</name>
</gene>
<keyword evidence="7" id="KW-0812">Transmembrane</keyword>
<evidence type="ECO:0000256" key="13">
    <source>
        <dbReference type="RuleBase" id="RU003694"/>
    </source>
</evidence>
<accession>A0A842I5T6</accession>
<sequence length="402" mass="41102">MRRVVITGAGTVNALAQDLRGTMAAMAEGRSGIGPLQLPDVDRLSVKIGAQVAGWQPEAHFARQELALCDRFTQFTLVAAREAVAQSGLDLAGEAGLGAGVVLGTAAGGVTTWDESYRAVYAEGKNRVHPFVVPKLMNSAAASHVSMAFGLRGPVFTVSTACASSNHAMGLAFQMIRAGNAEVMLTGGAEAMLCFGGIKAWEGLRVMSPDGCRPFSADRNGMVMGEGAGVFVFEEYDHARARGAVILAEVAGFAMTSDAGDIVMPSVEGASRAIAGALRDAGLAAGDVGYINAHGTGTAANDRVECAAVRAVFGAAAERVMISSTKAMHGHVIGGTGAVEMVACLMALRDGVIAPTIGHSGTDPDCALDVVANAARQVRVGAVLSNAFAFGGLNAVLALRRI</sequence>
<dbReference type="PROSITE" id="PS00606">
    <property type="entry name" value="KS3_1"/>
    <property type="match status" value="1"/>
</dbReference>
<dbReference type="Proteomes" id="UP000555411">
    <property type="component" value="Unassembled WGS sequence"/>
</dbReference>
<evidence type="ECO:0000256" key="6">
    <source>
        <dbReference type="ARBA" id="ARBA00022679"/>
    </source>
</evidence>
<evidence type="ECO:0000256" key="4">
    <source>
        <dbReference type="ARBA" id="ARBA00022475"/>
    </source>
</evidence>
<dbReference type="InterPro" id="IPR016039">
    <property type="entry name" value="Thiolase-like"/>
</dbReference>
<dbReference type="PROSITE" id="PS52004">
    <property type="entry name" value="KS3_2"/>
    <property type="match status" value="1"/>
</dbReference>
<organism evidence="15 16">
    <name type="scientific">Paragemmobacter straminiformis</name>
    <dbReference type="NCBI Taxonomy" id="2045119"/>
    <lineage>
        <taxon>Bacteria</taxon>
        <taxon>Pseudomonadati</taxon>
        <taxon>Pseudomonadota</taxon>
        <taxon>Alphaproteobacteria</taxon>
        <taxon>Rhodobacterales</taxon>
        <taxon>Paracoccaceae</taxon>
        <taxon>Paragemmobacter</taxon>
    </lineage>
</organism>
<dbReference type="InterPro" id="IPR014031">
    <property type="entry name" value="Ketoacyl_synth_C"/>
</dbReference>
<dbReference type="InterPro" id="IPR000794">
    <property type="entry name" value="Beta-ketoacyl_synthase"/>
</dbReference>
<dbReference type="GO" id="GO:0006633">
    <property type="term" value="P:fatty acid biosynthetic process"/>
    <property type="evidence" value="ECO:0007669"/>
    <property type="project" value="InterPro"/>
</dbReference>
<evidence type="ECO:0000256" key="11">
    <source>
        <dbReference type="ARBA" id="ARBA00039445"/>
    </source>
</evidence>
<evidence type="ECO:0000256" key="10">
    <source>
        <dbReference type="ARBA" id="ARBA00037576"/>
    </source>
</evidence>
<protein>
    <recommendedName>
        <fullName evidence="11">Nodulation protein E</fullName>
    </recommendedName>
    <alternativeName>
        <fullName evidence="12">Host-specificity of nodulation protein B</fullName>
    </alternativeName>
</protein>
<evidence type="ECO:0000313" key="16">
    <source>
        <dbReference type="Proteomes" id="UP000555411"/>
    </source>
</evidence>
<evidence type="ECO:0000256" key="8">
    <source>
        <dbReference type="ARBA" id="ARBA00022989"/>
    </source>
</evidence>
<evidence type="ECO:0000313" key="15">
    <source>
        <dbReference type="EMBL" id="MBC2835442.1"/>
    </source>
</evidence>
<dbReference type="Pfam" id="PF00109">
    <property type="entry name" value="ketoacyl-synt"/>
    <property type="match status" value="1"/>
</dbReference>
<evidence type="ECO:0000256" key="1">
    <source>
        <dbReference type="ARBA" id="ARBA00004533"/>
    </source>
</evidence>
<dbReference type="AlphaFoldDB" id="A0A842I5T6"/>
<dbReference type="PANTHER" id="PTHR11712:SF352">
    <property type="entry name" value="3-OXOACYL-[ACYL-CARRIER-PROTEIN] SYNTHASE"/>
    <property type="match status" value="1"/>
</dbReference>
<dbReference type="InterPro" id="IPR018201">
    <property type="entry name" value="Ketoacyl_synth_AS"/>
</dbReference>
<keyword evidence="9" id="KW-0472">Membrane</keyword>
<proteinExistence type="inferred from homology"/>